<dbReference type="Pfam" id="PF00400">
    <property type="entry name" value="WD40"/>
    <property type="match status" value="7"/>
</dbReference>
<evidence type="ECO:0000313" key="5">
    <source>
        <dbReference type="EMBL" id="GDZ95288.1"/>
    </source>
</evidence>
<dbReference type="PANTHER" id="PTHR44129">
    <property type="entry name" value="WD REPEAT-CONTAINING PROTEIN POP1"/>
    <property type="match status" value="1"/>
</dbReference>
<dbReference type="InterPro" id="IPR020472">
    <property type="entry name" value="WD40_PAC1"/>
</dbReference>
<dbReference type="Gene3D" id="1.25.40.10">
    <property type="entry name" value="Tetratricopeptide repeat domain"/>
    <property type="match status" value="1"/>
</dbReference>
<gene>
    <name evidence="5" type="ORF">PA905_35280</name>
</gene>
<dbReference type="InterPro" id="IPR019734">
    <property type="entry name" value="TPR_rpt"/>
</dbReference>
<dbReference type="SUPFAM" id="SSF50978">
    <property type="entry name" value="WD40 repeat-like"/>
    <property type="match status" value="1"/>
</dbReference>
<dbReference type="PROSITE" id="PS00678">
    <property type="entry name" value="WD_REPEATS_1"/>
    <property type="match status" value="4"/>
</dbReference>
<dbReference type="SUPFAM" id="SSF48452">
    <property type="entry name" value="TPR-like"/>
    <property type="match status" value="1"/>
</dbReference>
<feature type="repeat" description="WD" evidence="3">
    <location>
        <begin position="535"/>
        <end position="576"/>
    </location>
</feature>
<dbReference type="PROSITE" id="PS50082">
    <property type="entry name" value="WD_REPEATS_2"/>
    <property type="match status" value="7"/>
</dbReference>
<dbReference type="CDD" id="cd00200">
    <property type="entry name" value="WD40"/>
    <property type="match status" value="1"/>
</dbReference>
<feature type="repeat" description="WD" evidence="3">
    <location>
        <begin position="452"/>
        <end position="493"/>
    </location>
</feature>
<proteinExistence type="predicted"/>
<dbReference type="InterPro" id="IPR036322">
    <property type="entry name" value="WD40_repeat_dom_sf"/>
</dbReference>
<feature type="repeat" description="WD" evidence="3">
    <location>
        <begin position="500"/>
        <end position="534"/>
    </location>
</feature>
<accession>A0A4P5ZGS1</accession>
<dbReference type="SMART" id="SM00564">
    <property type="entry name" value="PQQ"/>
    <property type="match status" value="3"/>
</dbReference>
<evidence type="ECO:0000256" key="2">
    <source>
        <dbReference type="ARBA" id="ARBA00022737"/>
    </source>
</evidence>
<sequence length="612" mass="69486">MYMNDYLKDKQAEFIHRLKTGLSSLLCYQRQGIYGEIKTLSGQDLNPIRQHAWDMVRKYRKADPQVVFRNTMMGKLGEEIVKKYLGDFVSNINYEIIPESGDGRIDLRIGTDDSIGIQVKTRYSFPTSAQWWVSWEEITKNQAIVCILIYSNSPNIVRFDEFQSEYSAIIAGFIPASLLQKRIEQKEIGLEYHQNKSIVKLNISDLHYGDGLRNFLKGLTNNPEFYLESGLNCAEQQKDYTSAIKNYTKALKLQPTYADAYRYRGLAYFKLGKNTEAIDDLLDASDLYSKQGNINAVQNINLMIRDAQKINQVLPSLPKWNCIQTIKAHSAHIFCCTISTNGQILVTGSKDKTVKVLNPKTGEILHSFTGHRDYIYAVAISPNNSLIASGSCDNTIKLWNLKTGELIKTITIHSHYITSLKFTPDGENLISGSWDYTVQLWKVATGENLRTLYRHSGEVDCVDMTSNWDFIVSGGRDKRVIIWDLRNMKICRTLIQRFYIRSLAISPDNQFIVTSSDDGKIFIWNLQKGQLLHTLNHHKNWIYTVAISPDGNIIASCSADQTINIWNLHTGELIDSLNPQGGAIYSVTFITQDGHTLASSHGDGTIKIWQQT</sequence>
<evidence type="ECO:0000256" key="3">
    <source>
        <dbReference type="PROSITE-ProRule" id="PRU00221"/>
    </source>
</evidence>
<keyword evidence="2" id="KW-0677">Repeat</keyword>
<name>A0A4P5ZGS1_PLAAG</name>
<dbReference type="SMART" id="SM00028">
    <property type="entry name" value="TPR"/>
    <property type="match status" value="2"/>
</dbReference>
<dbReference type="InterPro" id="IPR015943">
    <property type="entry name" value="WD40/YVTN_repeat-like_dom_sf"/>
</dbReference>
<dbReference type="InterPro" id="IPR001680">
    <property type="entry name" value="WD40_rpt"/>
</dbReference>
<dbReference type="InterPro" id="IPR050349">
    <property type="entry name" value="WD_LIS1/nudF_dynein_reg"/>
</dbReference>
<evidence type="ECO:0000313" key="6">
    <source>
        <dbReference type="Proteomes" id="UP000299794"/>
    </source>
</evidence>
<dbReference type="InterPro" id="IPR018391">
    <property type="entry name" value="PQQ_b-propeller_rpt"/>
</dbReference>
<organism evidence="5 6">
    <name type="scientific">Planktothrix agardhii CCAP 1459/11A</name>
    <dbReference type="NCBI Taxonomy" id="282420"/>
    <lineage>
        <taxon>Bacteria</taxon>
        <taxon>Bacillati</taxon>
        <taxon>Cyanobacteriota</taxon>
        <taxon>Cyanophyceae</taxon>
        <taxon>Oscillatoriophycideae</taxon>
        <taxon>Oscillatoriales</taxon>
        <taxon>Microcoleaceae</taxon>
        <taxon>Planktothrix</taxon>
    </lineage>
</organism>
<dbReference type="PROSITE" id="PS50005">
    <property type="entry name" value="TPR"/>
    <property type="match status" value="1"/>
</dbReference>
<dbReference type="InterPro" id="IPR011990">
    <property type="entry name" value="TPR-like_helical_dom_sf"/>
</dbReference>
<protein>
    <submittedName>
        <fullName evidence="5">Heat shock protein DnaJ domain-containing protein</fullName>
    </submittedName>
</protein>
<keyword evidence="5" id="KW-0346">Stress response</keyword>
<feature type="repeat" description="WD" evidence="3">
    <location>
        <begin position="368"/>
        <end position="409"/>
    </location>
</feature>
<dbReference type="Proteomes" id="UP000299794">
    <property type="component" value="Unassembled WGS sequence"/>
</dbReference>
<dbReference type="EMBL" id="BJCD01000055">
    <property type="protein sequence ID" value="GDZ95288.1"/>
    <property type="molecule type" value="Genomic_DNA"/>
</dbReference>
<keyword evidence="1 3" id="KW-0853">WD repeat</keyword>
<evidence type="ECO:0000256" key="4">
    <source>
        <dbReference type="PROSITE-ProRule" id="PRU00339"/>
    </source>
</evidence>
<dbReference type="InterPro" id="IPR019775">
    <property type="entry name" value="WD40_repeat_CS"/>
</dbReference>
<dbReference type="PRINTS" id="PR00320">
    <property type="entry name" value="GPROTEINBRPT"/>
</dbReference>
<dbReference type="SMART" id="SM00320">
    <property type="entry name" value="WD40"/>
    <property type="match status" value="7"/>
</dbReference>
<evidence type="ECO:0000256" key="1">
    <source>
        <dbReference type="ARBA" id="ARBA00022574"/>
    </source>
</evidence>
<feature type="repeat" description="WD" evidence="3">
    <location>
        <begin position="577"/>
        <end position="612"/>
    </location>
</feature>
<dbReference type="RefSeq" id="WP_081693651.1">
    <property type="nucleotide sequence ID" value="NZ_BJCD01000055.1"/>
</dbReference>
<feature type="repeat" description="TPR" evidence="4">
    <location>
        <begin position="258"/>
        <end position="291"/>
    </location>
</feature>
<keyword evidence="4" id="KW-0802">TPR repeat</keyword>
<dbReference type="AlphaFoldDB" id="A0A4P5ZGS1"/>
<feature type="repeat" description="WD" evidence="3">
    <location>
        <begin position="326"/>
        <end position="367"/>
    </location>
</feature>
<comment type="caution">
    <text evidence="5">The sequence shown here is derived from an EMBL/GenBank/DDBJ whole genome shotgun (WGS) entry which is preliminary data.</text>
</comment>
<dbReference type="Gene3D" id="2.130.10.10">
    <property type="entry name" value="YVTN repeat-like/Quinoprotein amine dehydrogenase"/>
    <property type="match status" value="2"/>
</dbReference>
<reference evidence="6" key="1">
    <citation type="submission" date="2019-02" db="EMBL/GenBank/DDBJ databases">
        <title>Draft genome sequence of Planktothrix agardhii NIES-905.</title>
        <authorList>
            <person name="Yamaguchi H."/>
            <person name="Suzuki S."/>
            <person name="Kawachi M."/>
        </authorList>
    </citation>
    <scope>NUCLEOTIDE SEQUENCE [LARGE SCALE GENOMIC DNA]</scope>
    <source>
        <strain evidence="6">CCAP 1459/11A</strain>
    </source>
</reference>
<dbReference type="PROSITE" id="PS50294">
    <property type="entry name" value="WD_REPEATS_REGION"/>
    <property type="match status" value="6"/>
</dbReference>
<dbReference type="Pfam" id="PF13414">
    <property type="entry name" value="TPR_11"/>
    <property type="match status" value="1"/>
</dbReference>
<feature type="repeat" description="WD" evidence="3">
    <location>
        <begin position="410"/>
        <end position="451"/>
    </location>
</feature>